<evidence type="ECO:0000313" key="4">
    <source>
        <dbReference type="Proteomes" id="UP000193411"/>
    </source>
</evidence>
<organism evidence="3 4">
    <name type="scientific">Catenaria anguillulae PL171</name>
    <dbReference type="NCBI Taxonomy" id="765915"/>
    <lineage>
        <taxon>Eukaryota</taxon>
        <taxon>Fungi</taxon>
        <taxon>Fungi incertae sedis</taxon>
        <taxon>Blastocladiomycota</taxon>
        <taxon>Blastocladiomycetes</taxon>
        <taxon>Blastocladiales</taxon>
        <taxon>Catenariaceae</taxon>
        <taxon>Catenaria</taxon>
    </lineage>
</organism>
<dbReference type="Gene3D" id="1.10.405.10">
    <property type="entry name" value="Guanine Nucleotide Dissociation Inhibitor, domain 1"/>
    <property type="match status" value="1"/>
</dbReference>
<evidence type="ECO:0000256" key="2">
    <source>
        <dbReference type="SAM" id="MobiDB-lite"/>
    </source>
</evidence>
<feature type="region of interest" description="Disordered" evidence="2">
    <location>
        <begin position="482"/>
        <end position="530"/>
    </location>
</feature>
<reference evidence="3 4" key="1">
    <citation type="submission" date="2016-07" db="EMBL/GenBank/DDBJ databases">
        <title>Pervasive Adenine N6-methylation of Active Genes in Fungi.</title>
        <authorList>
            <consortium name="DOE Joint Genome Institute"/>
            <person name="Mondo S.J."/>
            <person name="Dannebaum R.O."/>
            <person name="Kuo R.C."/>
            <person name="Labutti K."/>
            <person name="Haridas S."/>
            <person name="Kuo A."/>
            <person name="Salamov A."/>
            <person name="Ahrendt S.R."/>
            <person name="Lipzen A."/>
            <person name="Sullivan W."/>
            <person name="Andreopoulos W.B."/>
            <person name="Clum A."/>
            <person name="Lindquist E."/>
            <person name="Daum C."/>
            <person name="Ramamoorthy G.K."/>
            <person name="Gryganskyi A."/>
            <person name="Culley D."/>
            <person name="Magnuson J.K."/>
            <person name="James T.Y."/>
            <person name="O'Malley M.A."/>
            <person name="Stajich J.E."/>
            <person name="Spatafora J.W."/>
            <person name="Visel A."/>
            <person name="Grigoriev I.V."/>
        </authorList>
    </citation>
    <scope>NUCLEOTIDE SEQUENCE [LARGE SCALE GENOMIC DNA]</scope>
    <source>
        <strain evidence="3 4">PL171</strain>
    </source>
</reference>
<evidence type="ECO:0000313" key="3">
    <source>
        <dbReference type="EMBL" id="ORZ39965.1"/>
    </source>
</evidence>
<dbReference type="GO" id="GO:0005092">
    <property type="term" value="F:GDP-dissociation inhibitor activity"/>
    <property type="evidence" value="ECO:0007669"/>
    <property type="project" value="InterPro"/>
</dbReference>
<dbReference type="InterPro" id="IPR018203">
    <property type="entry name" value="GDP_dissociation_inhibitor"/>
</dbReference>
<dbReference type="InterPro" id="IPR036188">
    <property type="entry name" value="FAD/NAD-bd_sf"/>
</dbReference>
<comment type="similarity">
    <text evidence="1">Belongs to the Rab GDI family.</text>
</comment>
<dbReference type="Gene3D" id="3.50.50.60">
    <property type="entry name" value="FAD/NAD(P)-binding domain"/>
    <property type="match status" value="1"/>
</dbReference>
<dbReference type="GO" id="GO:0007264">
    <property type="term" value="P:small GTPase-mediated signal transduction"/>
    <property type="evidence" value="ECO:0007669"/>
    <property type="project" value="InterPro"/>
</dbReference>
<dbReference type="GO" id="GO:0005968">
    <property type="term" value="C:Rab-protein geranylgeranyltransferase complex"/>
    <property type="evidence" value="ECO:0007669"/>
    <property type="project" value="TreeGrafter"/>
</dbReference>
<dbReference type="EMBL" id="MCFL01000004">
    <property type="protein sequence ID" value="ORZ39965.1"/>
    <property type="molecule type" value="Genomic_DNA"/>
</dbReference>
<comment type="caution">
    <text evidence="3">The sequence shown here is derived from an EMBL/GenBank/DDBJ whole genome shotgun (WGS) entry which is preliminary data.</text>
</comment>
<dbReference type="PRINTS" id="PR00891">
    <property type="entry name" value="RABGDIREP"/>
</dbReference>
<dbReference type="PANTHER" id="PTHR11787:SF4">
    <property type="entry name" value="CHM, RAB ESCORT PROTEIN 1"/>
    <property type="match status" value="1"/>
</dbReference>
<evidence type="ECO:0000256" key="1">
    <source>
        <dbReference type="ARBA" id="ARBA00005593"/>
    </source>
</evidence>
<dbReference type="Gene3D" id="3.30.519.10">
    <property type="entry name" value="Guanine Nucleotide Dissociation Inhibitor, domain 2"/>
    <property type="match status" value="1"/>
</dbReference>
<dbReference type="AlphaFoldDB" id="A0A1Y2HZA9"/>
<dbReference type="Pfam" id="PF00996">
    <property type="entry name" value="GDI"/>
    <property type="match status" value="1"/>
</dbReference>
<dbReference type="SUPFAM" id="SSF51905">
    <property type="entry name" value="FAD/NAD(P)-binding domain"/>
    <property type="match status" value="1"/>
</dbReference>
<accession>A0A1Y2HZA9</accession>
<dbReference type="GO" id="GO:0005829">
    <property type="term" value="C:cytosol"/>
    <property type="evidence" value="ECO:0007669"/>
    <property type="project" value="TreeGrafter"/>
</dbReference>
<dbReference type="PANTHER" id="PTHR11787">
    <property type="entry name" value="RAB GDP-DISSOCIATION INHIBITOR"/>
    <property type="match status" value="1"/>
</dbReference>
<feature type="region of interest" description="Disordered" evidence="2">
    <location>
        <begin position="136"/>
        <end position="158"/>
    </location>
</feature>
<proteinExistence type="inferred from homology"/>
<protein>
    <submittedName>
        <fullName evidence="3">GDP dissociation inhibitor-domain-containing protein</fullName>
    </submittedName>
</protein>
<gene>
    <name evidence="3" type="ORF">BCR44DRAFT_42736</name>
</gene>
<dbReference type="GO" id="GO:0016192">
    <property type="term" value="P:vesicle-mediated transport"/>
    <property type="evidence" value="ECO:0007669"/>
    <property type="project" value="TreeGrafter"/>
</dbReference>
<dbReference type="OrthoDB" id="9446342at2759"/>
<dbReference type="STRING" id="765915.A0A1Y2HZA9"/>
<dbReference type="Proteomes" id="UP000193411">
    <property type="component" value="Unassembled WGS sequence"/>
</dbReference>
<dbReference type="GO" id="GO:0005634">
    <property type="term" value="C:nucleus"/>
    <property type="evidence" value="ECO:0007669"/>
    <property type="project" value="TreeGrafter"/>
</dbReference>
<sequence>MTMDSQCNSTHFDVLVLGTGLNESLIAAAHSRRGDTVLHLDPTDCYGGAWAGMDLKRFQSLTGQLEGFAEFEHSLGPAASSMASIGEQQSNRFAIELAPKLLYARGALVDLFSQTGAGRHLDFKLVEGTFISSPPPAAATAESTLQSTPDLVGPTDRVPASKEDVFASKSISLIDKRRLMKFFTNEMAAVQGLEEVPEDASFADYLHSHDIKGQLETVLTYGVALLTKSNESAQTGTHLVRKYLDSLGRFGNSPFLACMYGGGGEIAQSLCRVAAVYGGVYILGRHIAPVAFDRERKVWKVTVDHELTFTADKLVANAYTLKSLVPSVDVQDAPSAQRTHNAVVLATQGVRDDTQLGLYIVPPAALGNVEHAAERECPAHAVQVVDMGSEMQVCPKDVHVLHFRGSSRSNVDMAIRRLLPAECIIQTTHFTHASVDPTAQLSQDLQDTVFVVPSVTMALDVDSDVAPVIQAWKGEVGQEEFMAPLPNPDEEQMVNEARQLQEQDQEQEKDEAGQTQGAAKEPGAVEADKP</sequence>
<keyword evidence="4" id="KW-1185">Reference proteome</keyword>
<name>A0A1Y2HZA9_9FUNG</name>